<proteinExistence type="inferred from homology"/>
<accession>A0A7V5P143</accession>
<dbReference type="Pfam" id="PF18146">
    <property type="entry name" value="CinA_KH"/>
    <property type="match status" value="1"/>
</dbReference>
<feature type="domain" description="MoaB/Mog" evidence="2">
    <location>
        <begin position="4"/>
        <end position="169"/>
    </location>
</feature>
<dbReference type="PIRSF" id="PIRSF006728">
    <property type="entry name" value="CinA"/>
    <property type="match status" value="1"/>
</dbReference>
<dbReference type="NCBIfam" id="TIGR00200">
    <property type="entry name" value="cinA_nterm"/>
    <property type="match status" value="1"/>
</dbReference>
<name>A0A7V5P143_9BACT</name>
<dbReference type="Proteomes" id="UP000886101">
    <property type="component" value="Unassembled WGS sequence"/>
</dbReference>
<evidence type="ECO:0000259" key="2">
    <source>
        <dbReference type="SMART" id="SM00852"/>
    </source>
</evidence>
<dbReference type="Gene3D" id="3.30.70.2860">
    <property type="match status" value="1"/>
</dbReference>
<dbReference type="Gene3D" id="3.40.980.10">
    <property type="entry name" value="MoaB/Mog-like domain"/>
    <property type="match status" value="1"/>
</dbReference>
<dbReference type="InterPro" id="IPR008136">
    <property type="entry name" value="CinA_C"/>
</dbReference>
<dbReference type="HAMAP" id="MF_00226_B">
    <property type="entry name" value="CinA_B"/>
    <property type="match status" value="1"/>
</dbReference>
<dbReference type="Gene3D" id="3.90.950.20">
    <property type="entry name" value="CinA-like"/>
    <property type="match status" value="1"/>
</dbReference>
<dbReference type="AlphaFoldDB" id="A0A7V5P143"/>
<dbReference type="SMART" id="SM00852">
    <property type="entry name" value="MoCF_biosynth"/>
    <property type="match status" value="1"/>
</dbReference>
<comment type="similarity">
    <text evidence="1">Belongs to the CinA family.</text>
</comment>
<dbReference type="NCBIfam" id="TIGR00199">
    <property type="entry name" value="PncC_domain"/>
    <property type="match status" value="1"/>
</dbReference>
<comment type="caution">
    <text evidence="3">The sequence shown here is derived from an EMBL/GenBank/DDBJ whole genome shotgun (WGS) entry which is preliminary data.</text>
</comment>
<dbReference type="Pfam" id="PF00994">
    <property type="entry name" value="MoCF_biosynth"/>
    <property type="match status" value="1"/>
</dbReference>
<dbReference type="InterPro" id="IPR008135">
    <property type="entry name" value="Competence-induced_CinA"/>
</dbReference>
<gene>
    <name evidence="3" type="ORF">ENJ96_08420</name>
</gene>
<dbReference type="InterPro" id="IPR001453">
    <property type="entry name" value="MoaB/Mog_dom"/>
</dbReference>
<dbReference type="SUPFAM" id="SSF53218">
    <property type="entry name" value="Molybdenum cofactor biosynthesis proteins"/>
    <property type="match status" value="1"/>
</dbReference>
<dbReference type="Pfam" id="PF02464">
    <property type="entry name" value="CinA"/>
    <property type="match status" value="1"/>
</dbReference>
<dbReference type="InterPro" id="IPR036425">
    <property type="entry name" value="MoaB/Mog-like_dom_sf"/>
</dbReference>
<dbReference type="SUPFAM" id="SSF142433">
    <property type="entry name" value="CinA-like"/>
    <property type="match status" value="1"/>
</dbReference>
<dbReference type="InterPro" id="IPR050101">
    <property type="entry name" value="CinA"/>
</dbReference>
<organism evidence="3">
    <name type="scientific">Thermodesulfatator atlanticus</name>
    <dbReference type="NCBI Taxonomy" id="501497"/>
    <lineage>
        <taxon>Bacteria</taxon>
        <taxon>Pseudomonadati</taxon>
        <taxon>Thermodesulfobacteriota</taxon>
        <taxon>Thermodesulfobacteria</taxon>
        <taxon>Thermodesulfobacteriales</taxon>
        <taxon>Thermodesulfatatoraceae</taxon>
        <taxon>Thermodesulfatator</taxon>
    </lineage>
</organism>
<protein>
    <recommendedName>
        <fullName evidence="1">CinA-like protein</fullName>
    </recommendedName>
</protein>
<dbReference type="EMBL" id="DROK01000253">
    <property type="protein sequence ID" value="HHI97865.1"/>
    <property type="molecule type" value="Genomic_DNA"/>
</dbReference>
<dbReference type="CDD" id="cd00885">
    <property type="entry name" value="cinA"/>
    <property type="match status" value="1"/>
</dbReference>
<dbReference type="InterPro" id="IPR036653">
    <property type="entry name" value="CinA-like_C"/>
</dbReference>
<evidence type="ECO:0000313" key="3">
    <source>
        <dbReference type="EMBL" id="HHI97865.1"/>
    </source>
</evidence>
<sequence>MQGAILAVGNELIRGQVFNTTSFWAARELLACGYTIKEILTVPDEKDLIIKRLKEFLEAYNFCLVSGGLGPTTDDITNEAVAAALGRPLVVNEEMVRRIKEREQALNIPHNPLRLRMAELPEGAVLLTNERAMAGYYLKIGEKILFCLPGVPQEFRHLLKTRVLALLEDFLPPSEVIRHRLFKFFGLREADINLKLKEIEDAFPEVSLGYYPVLPEIHVSVLVKAANEQKADEIFSLVRERLEREFGVYIFGYDDDLLEAVIGRLLLERHETLAVAESCTGGLIASRITRIPGSSAYFERGVVTYSNQAKKEILGVPEEALQKYGAVSEPVALAMAEGVRRLARTDYGLSVTGIAGPTGGSPEKPVGTVWIGFSCKEGTVARCFLFPGDRHMVQAYAAETALDWLRRYLRYGTLVPRYQFTCRG</sequence>
<evidence type="ECO:0000256" key="1">
    <source>
        <dbReference type="HAMAP-Rule" id="MF_00226"/>
    </source>
</evidence>
<dbReference type="InterPro" id="IPR041424">
    <property type="entry name" value="CinA_KH"/>
</dbReference>
<dbReference type="PANTHER" id="PTHR13939">
    <property type="entry name" value="NICOTINAMIDE-NUCLEOTIDE AMIDOHYDROLASE PNCC"/>
    <property type="match status" value="1"/>
</dbReference>
<dbReference type="PANTHER" id="PTHR13939:SF0">
    <property type="entry name" value="NMN AMIDOHYDROLASE-LIKE PROTEIN YFAY"/>
    <property type="match status" value="1"/>
</dbReference>
<reference evidence="3" key="1">
    <citation type="journal article" date="2020" name="mSystems">
        <title>Genome- and Community-Level Interaction Insights into Carbon Utilization and Element Cycling Functions of Hydrothermarchaeota in Hydrothermal Sediment.</title>
        <authorList>
            <person name="Zhou Z."/>
            <person name="Liu Y."/>
            <person name="Xu W."/>
            <person name="Pan J."/>
            <person name="Luo Z.H."/>
            <person name="Li M."/>
        </authorList>
    </citation>
    <scope>NUCLEOTIDE SEQUENCE [LARGE SCALE GENOMIC DNA]</scope>
    <source>
        <strain evidence="3">HyVt-533</strain>
    </source>
</reference>